<sequence length="179" mass="19532">MNDLTATRLWLMRGAFLLLTLIILFFHLLPLETTPRRWAAPDLLLCFALAWSLRRPDYVPAPALACAFMLADLLLQRPPGLGAVLALVGCENLKGRARSLRDANFATEWISVGVIIIGIALANRVILAIVLIEQPSLSLGLSELFLTLLVYPVVVAVTHFGMGVRKASPGDLDGHGQRI</sequence>
<dbReference type="Proteomes" id="UP000732193">
    <property type="component" value="Unassembled WGS sequence"/>
</dbReference>
<organism evidence="2 3">
    <name type="scientific">Sulfitobacter geojensis</name>
    <dbReference type="NCBI Taxonomy" id="1342299"/>
    <lineage>
        <taxon>Bacteria</taxon>
        <taxon>Pseudomonadati</taxon>
        <taxon>Pseudomonadota</taxon>
        <taxon>Alphaproteobacteria</taxon>
        <taxon>Rhodobacterales</taxon>
        <taxon>Roseobacteraceae</taxon>
        <taxon>Sulfitobacter</taxon>
    </lineage>
</organism>
<feature type="transmembrane region" description="Helical" evidence="1">
    <location>
        <begin position="12"/>
        <end position="31"/>
    </location>
</feature>
<comment type="caution">
    <text evidence="2">The sequence shown here is derived from an EMBL/GenBank/DDBJ whole genome shotgun (WGS) entry which is preliminary data.</text>
</comment>
<feature type="transmembrane region" description="Helical" evidence="1">
    <location>
        <begin position="109"/>
        <end position="132"/>
    </location>
</feature>
<reference evidence="2 3" key="1">
    <citation type="submission" date="2021-01" db="EMBL/GenBank/DDBJ databases">
        <title>Diatom-associated Roseobacters Show Island Model of Population Structure.</title>
        <authorList>
            <person name="Qu L."/>
            <person name="Feng X."/>
            <person name="Chen Y."/>
            <person name="Li L."/>
            <person name="Wang X."/>
            <person name="Hu Z."/>
            <person name="Wang H."/>
            <person name="Luo H."/>
        </authorList>
    </citation>
    <scope>NUCLEOTIDE SEQUENCE [LARGE SCALE GENOMIC DNA]</scope>
    <source>
        <strain evidence="2 3">TR60-84</strain>
    </source>
</reference>
<keyword evidence="1" id="KW-1133">Transmembrane helix</keyword>
<accession>A0AAE2W0G8</accession>
<protein>
    <submittedName>
        <fullName evidence="2">Rod shape-determining protein MreD</fullName>
    </submittedName>
</protein>
<feature type="transmembrane region" description="Helical" evidence="1">
    <location>
        <begin position="144"/>
        <end position="162"/>
    </location>
</feature>
<keyword evidence="1" id="KW-0472">Membrane</keyword>
<gene>
    <name evidence="2" type="ORF">JQV55_14620</name>
</gene>
<dbReference type="AlphaFoldDB" id="A0AAE2W0G8"/>
<dbReference type="RefSeq" id="WP_064224923.1">
    <property type="nucleotide sequence ID" value="NZ_CANKZB010000001.1"/>
</dbReference>
<keyword evidence="1" id="KW-0812">Transmembrane</keyword>
<evidence type="ECO:0000313" key="3">
    <source>
        <dbReference type="Proteomes" id="UP000732193"/>
    </source>
</evidence>
<evidence type="ECO:0000256" key="1">
    <source>
        <dbReference type="SAM" id="Phobius"/>
    </source>
</evidence>
<proteinExistence type="predicted"/>
<evidence type="ECO:0000313" key="2">
    <source>
        <dbReference type="EMBL" id="MBM1714802.1"/>
    </source>
</evidence>
<name>A0AAE2W0G8_9RHOB</name>
<dbReference type="EMBL" id="JAFBRM010000003">
    <property type="protein sequence ID" value="MBM1714802.1"/>
    <property type="molecule type" value="Genomic_DNA"/>
</dbReference>
<keyword evidence="3" id="KW-1185">Reference proteome</keyword>